<dbReference type="GO" id="GO:0016020">
    <property type="term" value="C:membrane"/>
    <property type="evidence" value="ECO:0007669"/>
    <property type="project" value="TreeGrafter"/>
</dbReference>
<dbReference type="STRING" id="886293.Sinac_1577"/>
<dbReference type="AlphaFoldDB" id="L0DBD9"/>
<sequence length="276" mass="29893">MPSYALVTGASSGLGRELVRQLVLNRGMTVLATARRLDRLESLAQELPPGQVVILAGDLADPAFRDRLWERAEQFPGGVELLVNNAGLGHYHEFADQDPQIIRQIIEVNLLALIDLTQKGVRSMKAKGSGQILEISSVLGSIGLPYSAAYVASKHAVNGLVKSLRYELRGSGVRVWAACPGQTESEFFQVALGEGKPRGPLPKGTSTEQVVRAIVRGIDGRKAFLFPSVAAWWTVTLAHWLPGPFDALMARWSPRFFGAQIERARSGTGEIKSSAP</sequence>
<dbReference type="RefSeq" id="WP_015245126.1">
    <property type="nucleotide sequence ID" value="NC_019892.1"/>
</dbReference>
<evidence type="ECO:0000256" key="2">
    <source>
        <dbReference type="ARBA" id="ARBA00023002"/>
    </source>
</evidence>
<evidence type="ECO:0000313" key="5">
    <source>
        <dbReference type="Proteomes" id="UP000010798"/>
    </source>
</evidence>
<keyword evidence="2" id="KW-0560">Oxidoreductase</keyword>
<dbReference type="Pfam" id="PF00106">
    <property type="entry name" value="adh_short"/>
    <property type="match status" value="1"/>
</dbReference>
<dbReference type="KEGG" id="saci:Sinac_1577"/>
<organism evidence="4 5">
    <name type="scientific">Singulisphaera acidiphila (strain ATCC BAA-1392 / DSM 18658 / VKM B-2454 / MOB10)</name>
    <dbReference type="NCBI Taxonomy" id="886293"/>
    <lineage>
        <taxon>Bacteria</taxon>
        <taxon>Pseudomonadati</taxon>
        <taxon>Planctomycetota</taxon>
        <taxon>Planctomycetia</taxon>
        <taxon>Isosphaerales</taxon>
        <taxon>Isosphaeraceae</taxon>
        <taxon>Singulisphaera</taxon>
    </lineage>
</organism>
<dbReference type="PANTHER" id="PTHR44196:SF1">
    <property type="entry name" value="DEHYDROGENASE_REDUCTASE SDR FAMILY MEMBER 7B"/>
    <property type="match status" value="1"/>
</dbReference>
<reference evidence="4 5" key="1">
    <citation type="submission" date="2012-02" db="EMBL/GenBank/DDBJ databases">
        <title>Complete sequence of chromosome of Singulisphaera acidiphila DSM 18658.</title>
        <authorList>
            <consortium name="US DOE Joint Genome Institute (JGI-PGF)"/>
            <person name="Lucas S."/>
            <person name="Copeland A."/>
            <person name="Lapidus A."/>
            <person name="Glavina del Rio T."/>
            <person name="Dalin E."/>
            <person name="Tice H."/>
            <person name="Bruce D."/>
            <person name="Goodwin L."/>
            <person name="Pitluck S."/>
            <person name="Peters L."/>
            <person name="Ovchinnikova G."/>
            <person name="Chertkov O."/>
            <person name="Kyrpides N."/>
            <person name="Mavromatis K."/>
            <person name="Ivanova N."/>
            <person name="Brettin T."/>
            <person name="Detter J.C."/>
            <person name="Han C."/>
            <person name="Larimer F."/>
            <person name="Land M."/>
            <person name="Hauser L."/>
            <person name="Markowitz V."/>
            <person name="Cheng J.-F."/>
            <person name="Hugenholtz P."/>
            <person name="Woyke T."/>
            <person name="Wu D."/>
            <person name="Tindall B."/>
            <person name="Pomrenke H."/>
            <person name="Brambilla E."/>
            <person name="Klenk H.-P."/>
            <person name="Eisen J.A."/>
        </authorList>
    </citation>
    <scope>NUCLEOTIDE SEQUENCE [LARGE SCALE GENOMIC DNA]</scope>
    <source>
        <strain evidence="5">ATCC BAA-1392 / DSM 18658 / VKM B-2454 / MOB10</strain>
    </source>
</reference>
<dbReference type="InterPro" id="IPR036291">
    <property type="entry name" value="NAD(P)-bd_dom_sf"/>
</dbReference>
<name>L0DBD9_SINAD</name>
<dbReference type="PRINTS" id="PR00081">
    <property type="entry name" value="GDHRDH"/>
</dbReference>
<protein>
    <recommendedName>
        <fullName evidence="6">Short-chain alcohol dehydrogenase</fullName>
    </recommendedName>
</protein>
<evidence type="ECO:0000256" key="1">
    <source>
        <dbReference type="ARBA" id="ARBA00006484"/>
    </source>
</evidence>
<accession>L0DBD9</accession>
<gene>
    <name evidence="4" type="ordered locus">Sinac_1577</name>
</gene>
<evidence type="ECO:0000256" key="3">
    <source>
        <dbReference type="RuleBase" id="RU000363"/>
    </source>
</evidence>
<dbReference type="Proteomes" id="UP000010798">
    <property type="component" value="Chromosome"/>
</dbReference>
<dbReference type="InterPro" id="IPR020904">
    <property type="entry name" value="Sc_DH/Rdtase_CS"/>
</dbReference>
<comment type="similarity">
    <text evidence="1 3">Belongs to the short-chain dehydrogenases/reductases (SDR) family.</text>
</comment>
<proteinExistence type="inferred from homology"/>
<dbReference type="PANTHER" id="PTHR44196">
    <property type="entry name" value="DEHYDROGENASE/REDUCTASE SDR FAMILY MEMBER 7B"/>
    <property type="match status" value="1"/>
</dbReference>
<dbReference type="HOGENOM" id="CLU_010194_2_1_0"/>
<dbReference type="Gene3D" id="3.40.50.720">
    <property type="entry name" value="NAD(P)-binding Rossmann-like Domain"/>
    <property type="match status" value="1"/>
</dbReference>
<dbReference type="PROSITE" id="PS00061">
    <property type="entry name" value="ADH_SHORT"/>
    <property type="match status" value="1"/>
</dbReference>
<dbReference type="EMBL" id="CP003364">
    <property type="protein sequence ID" value="AGA25956.1"/>
    <property type="molecule type" value="Genomic_DNA"/>
</dbReference>
<dbReference type="eggNOG" id="COG0300">
    <property type="taxonomic scope" value="Bacteria"/>
</dbReference>
<dbReference type="GO" id="GO:0016491">
    <property type="term" value="F:oxidoreductase activity"/>
    <property type="evidence" value="ECO:0007669"/>
    <property type="project" value="UniProtKB-KW"/>
</dbReference>
<keyword evidence="5" id="KW-1185">Reference proteome</keyword>
<dbReference type="InterPro" id="IPR002347">
    <property type="entry name" value="SDR_fam"/>
</dbReference>
<evidence type="ECO:0008006" key="6">
    <source>
        <dbReference type="Google" id="ProtNLM"/>
    </source>
</evidence>
<dbReference type="OrthoDB" id="9808814at2"/>
<dbReference type="PRINTS" id="PR00080">
    <property type="entry name" value="SDRFAMILY"/>
</dbReference>
<dbReference type="SUPFAM" id="SSF51735">
    <property type="entry name" value="NAD(P)-binding Rossmann-fold domains"/>
    <property type="match status" value="1"/>
</dbReference>
<evidence type="ECO:0000313" key="4">
    <source>
        <dbReference type="EMBL" id="AGA25956.1"/>
    </source>
</evidence>
<dbReference type="PIRSF" id="PIRSF000126">
    <property type="entry name" value="11-beta-HSD1"/>
    <property type="match status" value="1"/>
</dbReference>